<dbReference type="EMBL" id="JARQZJ010000095">
    <property type="protein sequence ID" value="KAK9885270.1"/>
    <property type="molecule type" value="Genomic_DNA"/>
</dbReference>
<protein>
    <recommendedName>
        <fullName evidence="3">Transposase</fullName>
    </recommendedName>
</protein>
<sequence>MVLGSVIENPNTSTRVLARENGLSQSSVSRILKKHKCYPFRMEMHQSLYWIDFQRRQNFCLWALDKVGEKIDYFYNVLFSDESTFHNNGLVNRHNFHYYDTENRHLFHAIDRQNRWSINVYGGIIADQVIGPYFFDGHLNGRKFLRFLKKDF</sequence>
<reference evidence="1 2" key="1">
    <citation type="submission" date="2023-03" db="EMBL/GenBank/DDBJ databases">
        <title>Genome insight into feeding habits of ladybird beetles.</title>
        <authorList>
            <person name="Li H.-S."/>
            <person name="Huang Y.-H."/>
            <person name="Pang H."/>
        </authorList>
    </citation>
    <scope>NUCLEOTIDE SEQUENCE [LARGE SCALE GENOMIC DNA]</scope>
    <source>
        <strain evidence="1">SYSU_2023b</strain>
        <tissue evidence="1">Whole body</tissue>
    </source>
</reference>
<comment type="caution">
    <text evidence="1">The sequence shown here is derived from an EMBL/GenBank/DDBJ whole genome shotgun (WGS) entry which is preliminary data.</text>
</comment>
<dbReference type="InterPro" id="IPR036397">
    <property type="entry name" value="RNaseH_sf"/>
</dbReference>
<dbReference type="Proteomes" id="UP001431783">
    <property type="component" value="Unassembled WGS sequence"/>
</dbReference>
<dbReference type="AlphaFoldDB" id="A0AAW1UVY5"/>
<evidence type="ECO:0000313" key="2">
    <source>
        <dbReference type="Proteomes" id="UP001431783"/>
    </source>
</evidence>
<dbReference type="PANTHER" id="PTHR47326">
    <property type="entry name" value="TRANSPOSABLE ELEMENT TC3 TRANSPOSASE-LIKE PROTEIN"/>
    <property type="match status" value="1"/>
</dbReference>
<dbReference type="PANTHER" id="PTHR47326:SF1">
    <property type="entry name" value="HTH PSQ-TYPE DOMAIN-CONTAINING PROTEIN"/>
    <property type="match status" value="1"/>
</dbReference>
<keyword evidence="2" id="KW-1185">Reference proteome</keyword>
<evidence type="ECO:0000313" key="1">
    <source>
        <dbReference type="EMBL" id="KAK9885270.1"/>
    </source>
</evidence>
<dbReference type="Gene3D" id="3.30.420.10">
    <property type="entry name" value="Ribonuclease H-like superfamily/Ribonuclease H"/>
    <property type="match status" value="1"/>
</dbReference>
<accession>A0AAW1UVY5</accession>
<evidence type="ECO:0008006" key="3">
    <source>
        <dbReference type="Google" id="ProtNLM"/>
    </source>
</evidence>
<proteinExistence type="predicted"/>
<name>A0AAW1UVY5_9CUCU</name>
<dbReference type="GO" id="GO:0003676">
    <property type="term" value="F:nucleic acid binding"/>
    <property type="evidence" value="ECO:0007669"/>
    <property type="project" value="InterPro"/>
</dbReference>
<organism evidence="1 2">
    <name type="scientific">Henosepilachna vigintioctopunctata</name>
    <dbReference type="NCBI Taxonomy" id="420089"/>
    <lineage>
        <taxon>Eukaryota</taxon>
        <taxon>Metazoa</taxon>
        <taxon>Ecdysozoa</taxon>
        <taxon>Arthropoda</taxon>
        <taxon>Hexapoda</taxon>
        <taxon>Insecta</taxon>
        <taxon>Pterygota</taxon>
        <taxon>Neoptera</taxon>
        <taxon>Endopterygota</taxon>
        <taxon>Coleoptera</taxon>
        <taxon>Polyphaga</taxon>
        <taxon>Cucujiformia</taxon>
        <taxon>Coccinelloidea</taxon>
        <taxon>Coccinellidae</taxon>
        <taxon>Epilachninae</taxon>
        <taxon>Epilachnini</taxon>
        <taxon>Henosepilachna</taxon>
    </lineage>
</organism>
<gene>
    <name evidence="1" type="ORF">WA026_010768</name>
</gene>